<evidence type="ECO:0000313" key="8">
    <source>
        <dbReference type="Proteomes" id="UP000887575"/>
    </source>
</evidence>
<dbReference type="PANTHER" id="PTHR16119">
    <property type="entry name" value="TRANSMEMBRANE PROTEIN 144"/>
    <property type="match status" value="1"/>
</dbReference>
<dbReference type="WBParaSite" id="MBELARI_LOCUS10469">
    <property type="protein sequence ID" value="MBELARI_LOCUS10469"/>
    <property type="gene ID" value="MBELARI_LOCUS10469"/>
</dbReference>
<evidence type="ECO:0000256" key="5">
    <source>
        <dbReference type="ARBA" id="ARBA00023136"/>
    </source>
</evidence>
<dbReference type="InterPro" id="IPR012435">
    <property type="entry name" value="TMEM144"/>
</dbReference>
<keyword evidence="3 7" id="KW-0812">Transmembrane</keyword>
<organism evidence="8 9">
    <name type="scientific">Mesorhabditis belari</name>
    <dbReference type="NCBI Taxonomy" id="2138241"/>
    <lineage>
        <taxon>Eukaryota</taxon>
        <taxon>Metazoa</taxon>
        <taxon>Ecdysozoa</taxon>
        <taxon>Nematoda</taxon>
        <taxon>Chromadorea</taxon>
        <taxon>Rhabditida</taxon>
        <taxon>Rhabditina</taxon>
        <taxon>Rhabditomorpha</taxon>
        <taxon>Rhabditoidea</taxon>
        <taxon>Rhabditidae</taxon>
        <taxon>Mesorhabditinae</taxon>
        <taxon>Mesorhabditis</taxon>
    </lineage>
</organism>
<evidence type="ECO:0000256" key="7">
    <source>
        <dbReference type="SAM" id="Phobius"/>
    </source>
</evidence>
<accession>A0AAF3J1K9</accession>
<dbReference type="InterPro" id="IPR010651">
    <property type="entry name" value="Sugar_transport"/>
</dbReference>
<feature type="compositionally biased region" description="Polar residues" evidence="6">
    <location>
        <begin position="82"/>
        <end position="99"/>
    </location>
</feature>
<feature type="transmembrane region" description="Helical" evidence="7">
    <location>
        <begin position="129"/>
        <end position="151"/>
    </location>
</feature>
<feature type="transmembrane region" description="Helical" evidence="7">
    <location>
        <begin position="229"/>
        <end position="251"/>
    </location>
</feature>
<comment type="subcellular location">
    <subcellularLocation>
        <location evidence="1">Membrane</location>
        <topology evidence="1">Multi-pass membrane protein</topology>
    </subcellularLocation>
</comment>
<feature type="transmembrane region" description="Helical" evidence="7">
    <location>
        <begin position="171"/>
        <end position="190"/>
    </location>
</feature>
<evidence type="ECO:0000256" key="6">
    <source>
        <dbReference type="SAM" id="MobiDB-lite"/>
    </source>
</evidence>
<dbReference type="Pfam" id="PF07857">
    <property type="entry name" value="TMEM144"/>
    <property type="match status" value="1"/>
</dbReference>
<dbReference type="Proteomes" id="UP000887575">
    <property type="component" value="Unassembled WGS sequence"/>
</dbReference>
<dbReference type="AlphaFoldDB" id="A0AAF3J1K9"/>
<evidence type="ECO:0000256" key="1">
    <source>
        <dbReference type="ARBA" id="ARBA00004141"/>
    </source>
</evidence>
<protein>
    <recommendedName>
        <fullName evidence="10">Transmembrane protein 144</fullName>
    </recommendedName>
</protein>
<sequence length="282" mass="30030">MLGGASWAIGNATAIPIMNQLGIGLGMLIWGITNCVMGWASGRFGLFGIKATTPSIIWLNYFGLAAVVVGGVIFSQVKPTPRSASSDEWTTPSSASPSHTVRGDDDPETPLISQHSSSSPVAYRNQKRVISIATALVAGFLYGVTFVPVIYMQDNKDLYPDASDVGLDYVFAHFNGIFVTSSIIFISYIAYSQNAPFMNASLVGPSLIAGTMWAIAQSSWFVANDNLSQAVTFPIISMVPGVVAALWSVFYFKEIAGSRNLKLLILAIAVTLLGAIFVGISK</sequence>
<feature type="transmembrane region" description="Helical" evidence="7">
    <location>
        <begin position="202"/>
        <end position="223"/>
    </location>
</feature>
<evidence type="ECO:0000256" key="4">
    <source>
        <dbReference type="ARBA" id="ARBA00022989"/>
    </source>
</evidence>
<evidence type="ECO:0008006" key="10">
    <source>
        <dbReference type="Google" id="ProtNLM"/>
    </source>
</evidence>
<keyword evidence="4 7" id="KW-1133">Transmembrane helix</keyword>
<dbReference type="PANTHER" id="PTHR16119:SF17">
    <property type="entry name" value="TRANSMEMBRANE PROTEIN 144"/>
    <property type="match status" value="1"/>
</dbReference>
<feature type="region of interest" description="Disordered" evidence="6">
    <location>
        <begin position="79"/>
        <end position="119"/>
    </location>
</feature>
<keyword evidence="5 7" id="KW-0472">Membrane</keyword>
<feature type="transmembrane region" description="Helical" evidence="7">
    <location>
        <begin position="55"/>
        <end position="74"/>
    </location>
</feature>
<reference evidence="9" key="1">
    <citation type="submission" date="2024-02" db="UniProtKB">
        <authorList>
            <consortium name="WormBaseParasite"/>
        </authorList>
    </citation>
    <scope>IDENTIFICATION</scope>
</reference>
<proteinExistence type="inferred from homology"/>
<feature type="transmembrane region" description="Helical" evidence="7">
    <location>
        <begin position="263"/>
        <end position="280"/>
    </location>
</feature>
<evidence type="ECO:0000256" key="3">
    <source>
        <dbReference type="ARBA" id="ARBA00022692"/>
    </source>
</evidence>
<keyword evidence="8" id="KW-1185">Reference proteome</keyword>
<feature type="transmembrane region" description="Helical" evidence="7">
    <location>
        <begin position="21"/>
        <end position="40"/>
    </location>
</feature>
<evidence type="ECO:0000256" key="2">
    <source>
        <dbReference type="ARBA" id="ARBA00005731"/>
    </source>
</evidence>
<dbReference type="GO" id="GO:0015144">
    <property type="term" value="F:carbohydrate transmembrane transporter activity"/>
    <property type="evidence" value="ECO:0007669"/>
    <property type="project" value="InterPro"/>
</dbReference>
<name>A0AAF3J1K9_9BILA</name>
<comment type="similarity">
    <text evidence="2">Belongs to the TMEM144 family.</text>
</comment>
<evidence type="ECO:0000313" key="9">
    <source>
        <dbReference type="WBParaSite" id="MBELARI_LOCUS10469"/>
    </source>
</evidence>
<dbReference type="GO" id="GO:0016020">
    <property type="term" value="C:membrane"/>
    <property type="evidence" value="ECO:0007669"/>
    <property type="project" value="UniProtKB-SubCell"/>
</dbReference>